<feature type="domain" description="Dienelactone hydrolase" evidence="1">
    <location>
        <begin position="8"/>
        <end position="194"/>
    </location>
</feature>
<dbReference type="InterPro" id="IPR051049">
    <property type="entry name" value="Dienelactone_hydrolase-like"/>
</dbReference>
<comment type="caution">
    <text evidence="2">The sequence shown here is derived from an EMBL/GenBank/DDBJ whole genome shotgun (WGS) entry which is preliminary data.</text>
</comment>
<reference evidence="3 4" key="1">
    <citation type="submission" date="2017-01" db="EMBL/GenBank/DDBJ databases">
        <title>First report of the plasmid-mediated mcr-1 gene in Citrobacter freudii.</title>
        <authorList>
            <person name="Liu J."/>
            <person name="Yang Y."/>
            <person name="Li Y."/>
            <person name="Liu D."/>
            <person name="Tuo H."/>
            <person name="Davis M."/>
            <person name="Zhang A."/>
        </authorList>
    </citation>
    <scope>NUCLEOTIDE SEQUENCE [LARGE SCALE GENOMIC DNA]</scope>
    <source>
        <strain evidence="3 4">SCC4</strain>
    </source>
</reference>
<accession>A0A1R0FTY2</accession>
<sequence>MYTLLSKNENAVIVLHEIYGLNNHIKQVCKELHNTGLDVYCPNFLNREEPFSYDQHSQAYDYFMKFCGFDTSMIFDLLIRIRDHYKKIIIVGFSVGGTLAWLCSENTHCDGIVSFYGSRIRDYTDIMPNSPTLVIQAKYEEAYDPYFLQHKLRQYPLVSFHILNSRHGFCDPYNKAYNPPESAKALTLSHDFITKIIN</sequence>
<gene>
    <name evidence="3" type="ORF">BWD41_17580</name>
    <name evidence="2" type="ORF">ID160_16605</name>
</gene>
<dbReference type="Proteomes" id="UP000185597">
    <property type="component" value="Unassembled WGS sequence"/>
</dbReference>
<dbReference type="Proteomes" id="UP000605024">
    <property type="component" value="Unassembled WGS sequence"/>
</dbReference>
<name>A0A1R0FTY2_CITBR</name>
<dbReference type="Gene3D" id="3.40.50.1820">
    <property type="entry name" value="alpha/beta hydrolase"/>
    <property type="match status" value="1"/>
</dbReference>
<evidence type="ECO:0000313" key="2">
    <source>
        <dbReference type="EMBL" id="MBD3124291.1"/>
    </source>
</evidence>
<protein>
    <submittedName>
        <fullName evidence="2">Dienelactone hydrolase family protein</fullName>
    </submittedName>
</protein>
<dbReference type="InterPro" id="IPR029058">
    <property type="entry name" value="AB_hydrolase_fold"/>
</dbReference>
<dbReference type="PANTHER" id="PTHR46623">
    <property type="entry name" value="CARBOXYMETHYLENEBUTENOLIDASE-RELATED"/>
    <property type="match status" value="1"/>
</dbReference>
<keyword evidence="2" id="KW-0378">Hydrolase</keyword>
<reference evidence="2" key="2">
    <citation type="submission" date="2020-09" db="EMBL/GenBank/DDBJ databases">
        <title>Characterization of IncC plasmids in Enterobacterales of food-producing animals originating from China.</title>
        <authorList>
            <person name="Zhang Y."/>
            <person name="Lei C.-W."/>
        </authorList>
    </citation>
    <scope>NUCLEOTIDE SEQUENCE</scope>
    <source>
        <strain evidence="2">CC1</strain>
    </source>
</reference>
<evidence type="ECO:0000313" key="3">
    <source>
        <dbReference type="EMBL" id="OLY68105.1"/>
    </source>
</evidence>
<dbReference type="EMBL" id="MTCP01000008">
    <property type="protein sequence ID" value="OLY68105.1"/>
    <property type="molecule type" value="Genomic_DNA"/>
</dbReference>
<dbReference type="AlphaFoldDB" id="A0A1R0FTY2"/>
<dbReference type="RefSeq" id="WP_019077656.1">
    <property type="nucleotide sequence ID" value="NZ_CP063074.1"/>
</dbReference>
<dbReference type="Pfam" id="PF01738">
    <property type="entry name" value="DLH"/>
    <property type="match status" value="1"/>
</dbReference>
<evidence type="ECO:0000313" key="5">
    <source>
        <dbReference type="Proteomes" id="UP000605024"/>
    </source>
</evidence>
<dbReference type="SUPFAM" id="SSF53474">
    <property type="entry name" value="alpha/beta-Hydrolases"/>
    <property type="match status" value="1"/>
</dbReference>
<dbReference type="InterPro" id="IPR002925">
    <property type="entry name" value="Dienelactn_hydro"/>
</dbReference>
<dbReference type="PANTHER" id="PTHR46623:SF6">
    <property type="entry name" value="ALPHA_BETA-HYDROLASES SUPERFAMILY PROTEIN"/>
    <property type="match status" value="1"/>
</dbReference>
<evidence type="ECO:0000313" key="4">
    <source>
        <dbReference type="Proteomes" id="UP000185597"/>
    </source>
</evidence>
<dbReference type="GO" id="GO:0016787">
    <property type="term" value="F:hydrolase activity"/>
    <property type="evidence" value="ECO:0007669"/>
    <property type="project" value="UniProtKB-KW"/>
</dbReference>
<dbReference type="OrthoDB" id="8478808at2"/>
<organism evidence="2 5">
    <name type="scientific">Citrobacter braakii</name>
    <dbReference type="NCBI Taxonomy" id="57706"/>
    <lineage>
        <taxon>Bacteria</taxon>
        <taxon>Pseudomonadati</taxon>
        <taxon>Pseudomonadota</taxon>
        <taxon>Gammaproteobacteria</taxon>
        <taxon>Enterobacterales</taxon>
        <taxon>Enterobacteriaceae</taxon>
        <taxon>Citrobacter</taxon>
        <taxon>Citrobacter freundii complex</taxon>
    </lineage>
</organism>
<proteinExistence type="predicted"/>
<evidence type="ECO:0000259" key="1">
    <source>
        <dbReference type="Pfam" id="PF01738"/>
    </source>
</evidence>
<dbReference type="EMBL" id="JACXSK010000009">
    <property type="protein sequence ID" value="MBD3124291.1"/>
    <property type="molecule type" value="Genomic_DNA"/>
</dbReference>